<gene>
    <name evidence="8" type="ORF">PVAND_001779</name>
</gene>
<evidence type="ECO:0000256" key="2">
    <source>
        <dbReference type="ARBA" id="ARBA00022801"/>
    </source>
</evidence>
<dbReference type="FunFam" id="2.40.10.10:FF:000068">
    <property type="entry name" value="transmembrane protease serine 2"/>
    <property type="match status" value="1"/>
</dbReference>
<dbReference type="PRINTS" id="PR00722">
    <property type="entry name" value="CHYMOTRYPSIN"/>
</dbReference>
<dbReference type="OrthoDB" id="8440449at2759"/>
<keyword evidence="3" id="KW-0720">Serine protease</keyword>
<keyword evidence="6" id="KW-0732">Signal</keyword>
<dbReference type="SMART" id="SM00020">
    <property type="entry name" value="Tryp_SPc"/>
    <property type="match status" value="1"/>
</dbReference>
<dbReference type="PROSITE" id="PS50240">
    <property type="entry name" value="TRYPSIN_DOM"/>
    <property type="match status" value="1"/>
</dbReference>
<dbReference type="PANTHER" id="PTHR24276:SF91">
    <property type="entry name" value="AT26814P-RELATED"/>
    <property type="match status" value="1"/>
</dbReference>
<dbReference type="GO" id="GO:0004252">
    <property type="term" value="F:serine-type endopeptidase activity"/>
    <property type="evidence" value="ECO:0007669"/>
    <property type="project" value="InterPro"/>
</dbReference>
<evidence type="ECO:0000256" key="4">
    <source>
        <dbReference type="ARBA" id="ARBA00023157"/>
    </source>
</evidence>
<comment type="similarity">
    <text evidence="5">Belongs to the peptidase S1 family. CLIP subfamily.</text>
</comment>
<feature type="chain" id="PRO_5039890350" description="Peptidase S1 domain-containing protein" evidence="6">
    <location>
        <begin position="18"/>
        <end position="248"/>
    </location>
</feature>
<organism evidence="8 9">
    <name type="scientific">Polypedilum vanderplanki</name>
    <name type="common">Sleeping chironomid midge</name>
    <dbReference type="NCBI Taxonomy" id="319348"/>
    <lineage>
        <taxon>Eukaryota</taxon>
        <taxon>Metazoa</taxon>
        <taxon>Ecdysozoa</taxon>
        <taxon>Arthropoda</taxon>
        <taxon>Hexapoda</taxon>
        <taxon>Insecta</taxon>
        <taxon>Pterygota</taxon>
        <taxon>Neoptera</taxon>
        <taxon>Endopterygota</taxon>
        <taxon>Diptera</taxon>
        <taxon>Nematocera</taxon>
        <taxon>Chironomoidea</taxon>
        <taxon>Chironomidae</taxon>
        <taxon>Chironominae</taxon>
        <taxon>Polypedilum</taxon>
        <taxon>Polypedilum</taxon>
    </lineage>
</organism>
<dbReference type="Pfam" id="PF00089">
    <property type="entry name" value="Trypsin"/>
    <property type="match status" value="1"/>
</dbReference>
<dbReference type="EMBL" id="JADBJN010000003">
    <property type="protein sequence ID" value="KAG5671586.1"/>
    <property type="molecule type" value="Genomic_DNA"/>
</dbReference>
<dbReference type="CDD" id="cd00190">
    <property type="entry name" value="Tryp_SPc"/>
    <property type="match status" value="1"/>
</dbReference>
<dbReference type="InterPro" id="IPR043504">
    <property type="entry name" value="Peptidase_S1_PA_chymotrypsin"/>
</dbReference>
<reference evidence="8" key="1">
    <citation type="submission" date="2021-03" db="EMBL/GenBank/DDBJ databases">
        <title>Chromosome level genome of the anhydrobiotic midge Polypedilum vanderplanki.</title>
        <authorList>
            <person name="Yoshida Y."/>
            <person name="Kikawada T."/>
            <person name="Gusev O."/>
        </authorList>
    </citation>
    <scope>NUCLEOTIDE SEQUENCE</scope>
    <source>
        <strain evidence="8">NIAS01</strain>
        <tissue evidence="8">Whole body or cell culture</tissue>
    </source>
</reference>
<dbReference type="InterPro" id="IPR050430">
    <property type="entry name" value="Peptidase_S1"/>
</dbReference>
<evidence type="ECO:0000256" key="6">
    <source>
        <dbReference type="SAM" id="SignalP"/>
    </source>
</evidence>
<keyword evidence="2" id="KW-0378">Hydrolase</keyword>
<evidence type="ECO:0000313" key="8">
    <source>
        <dbReference type="EMBL" id="KAG5671586.1"/>
    </source>
</evidence>
<feature type="signal peptide" evidence="6">
    <location>
        <begin position="1"/>
        <end position="17"/>
    </location>
</feature>
<evidence type="ECO:0000259" key="7">
    <source>
        <dbReference type="PROSITE" id="PS50240"/>
    </source>
</evidence>
<accession>A0A9J6BP95</accession>
<dbReference type="PANTHER" id="PTHR24276">
    <property type="entry name" value="POLYSERASE-RELATED"/>
    <property type="match status" value="1"/>
</dbReference>
<keyword evidence="1" id="KW-0645">Protease</keyword>
<dbReference type="InterPro" id="IPR001314">
    <property type="entry name" value="Peptidase_S1A"/>
</dbReference>
<evidence type="ECO:0000256" key="1">
    <source>
        <dbReference type="ARBA" id="ARBA00022670"/>
    </source>
</evidence>
<protein>
    <recommendedName>
        <fullName evidence="7">Peptidase S1 domain-containing protein</fullName>
    </recommendedName>
</protein>
<dbReference type="Proteomes" id="UP001107558">
    <property type="component" value="Chromosome 3"/>
</dbReference>
<dbReference type="Gene3D" id="2.40.10.10">
    <property type="entry name" value="Trypsin-like serine proteases"/>
    <property type="match status" value="2"/>
</dbReference>
<evidence type="ECO:0000313" key="9">
    <source>
        <dbReference type="Proteomes" id="UP001107558"/>
    </source>
</evidence>
<keyword evidence="9" id="KW-1185">Reference proteome</keyword>
<dbReference type="SUPFAM" id="SSF50494">
    <property type="entry name" value="Trypsin-like serine proteases"/>
    <property type="match status" value="1"/>
</dbReference>
<dbReference type="GO" id="GO:0006508">
    <property type="term" value="P:proteolysis"/>
    <property type="evidence" value="ECO:0007669"/>
    <property type="project" value="UniProtKB-KW"/>
</dbReference>
<feature type="domain" description="Peptidase S1" evidence="7">
    <location>
        <begin position="25"/>
        <end position="247"/>
    </location>
</feature>
<evidence type="ECO:0000256" key="5">
    <source>
        <dbReference type="ARBA" id="ARBA00024195"/>
    </source>
</evidence>
<dbReference type="InterPro" id="IPR009003">
    <property type="entry name" value="Peptidase_S1_PA"/>
</dbReference>
<keyword evidence="4" id="KW-1015">Disulfide bond</keyword>
<sequence length="248" mass="26651">MLQLFFSLVILSAVALAQNDRAGRIVGGRNAQLGEVPYQVSLRNWGTTFHFCGGALISNRWIVTAATCVNGRTRNSINVVAGIVLLSANGISRRSWDIIIHPSFHHAFIDHNLGLIQTSAAFPFNQNISPIFLSSFNNRNIVTAQVSGFGATTQQGGFNSDRLMLLSVETTGDLVCDNNHPGINVDANICTNNADGEGFCTTDMGGPLVSNTQLIGIASWNVPCAVGFSDVYVRISMYRSWIGSVTGI</sequence>
<evidence type="ECO:0000256" key="3">
    <source>
        <dbReference type="ARBA" id="ARBA00022825"/>
    </source>
</evidence>
<proteinExistence type="inferred from homology"/>
<dbReference type="AlphaFoldDB" id="A0A9J6BP95"/>
<dbReference type="InterPro" id="IPR001254">
    <property type="entry name" value="Trypsin_dom"/>
</dbReference>
<name>A0A9J6BP95_POLVA</name>
<comment type="caution">
    <text evidence="8">The sequence shown here is derived from an EMBL/GenBank/DDBJ whole genome shotgun (WGS) entry which is preliminary data.</text>
</comment>